<feature type="domain" description="F-box" evidence="2">
    <location>
        <begin position="350"/>
        <end position="377"/>
    </location>
</feature>
<dbReference type="InterPro" id="IPR001810">
    <property type="entry name" value="F-box_dom"/>
</dbReference>
<dbReference type="PANTHER" id="PTHR44586">
    <property type="entry name" value="F-BOX DOMAIN CONTAINING PROTEIN, EXPRESSED"/>
    <property type="match status" value="1"/>
</dbReference>
<sequence length="757" mass="85711">MLLFCPADTQCQSNARRSDWCFTFSSLISDLCYPNRGYLVNDTILVEAEVAIGRMADHWMNDSIMENDLISSKNHGASCHVNSFRRTLYQTRHIKNVMHHMPTANNDMLHGSIPVGSLSLLFKFRYGDSSVATKKCTKSFQWGIVNFFLQRIVLELNMGTVQEGKIGQLFAGHPIDYSDIYANYKSSRKECFIGSQNNLKGCHDVYSPFYKYIEVKDLECDGRHEYHGIEDLHPLHPEKSKDDIVLFFESCSLEKELCFVRRHFVKASEKPSEILTNINKMPEFLPYEGVELCGAGVKYVLAVISCKFSQELTFVVLHPSIQLRKQLCRRNSSSKRLETAASGVPELSQDILMDIFALLEIPDLLRAASVCSSWKAAYYSVRSIGHYRRAQTPCLIYTSICAGENVTCLYSLAEKRTYRLTHLDPPIHKRYLIGSSHGWLVTADERSEMHLVNPVTSEQIALPSVITIEHVTPVFDDSGALCKYEYSQHTARSVSRRSLTLDLGVLRDILQRKALLFYDTSAGSYIVVLLHNPFGQLSFTRLGDEKWTWLPARTEVDDCIYKDGLLYAVTLFGEIVAFDLSGTGAVTKVIMGRIYCSCNVERVYIVEAPWGDLLQVWRPEVWIEDDQDEHGHSACGDRALFGNNTVTMKIYKICIATKEMVEINSLDDHVLFLGHNQSLCSRAEEYPQLKPNHVYFTDDAGCVSSKSRLGYHFVIGALNFENKSVEEIILPRSNCPAPLLVTPNPGKMDSAYQSLRI</sequence>
<evidence type="ECO:0000313" key="4">
    <source>
        <dbReference type="Proteomes" id="UP001341281"/>
    </source>
</evidence>
<dbReference type="SUPFAM" id="SSF81383">
    <property type="entry name" value="F-box domain"/>
    <property type="match status" value="1"/>
</dbReference>
<dbReference type="InterPro" id="IPR036047">
    <property type="entry name" value="F-box-like_dom_sf"/>
</dbReference>
<evidence type="ECO:0008006" key="5">
    <source>
        <dbReference type="Google" id="ProtNLM"/>
    </source>
</evidence>
<evidence type="ECO:0000259" key="2">
    <source>
        <dbReference type="Pfam" id="PF12937"/>
    </source>
</evidence>
<evidence type="ECO:0000259" key="1">
    <source>
        <dbReference type="Pfam" id="PF03478"/>
    </source>
</evidence>
<proteinExistence type="predicted"/>
<feature type="domain" description="KIB1-4 beta-propeller" evidence="1">
    <location>
        <begin position="409"/>
        <end position="704"/>
    </location>
</feature>
<name>A0AAQ3PR39_PASNO</name>
<dbReference type="CDD" id="cd09917">
    <property type="entry name" value="F-box_SF"/>
    <property type="match status" value="1"/>
</dbReference>
<keyword evidence="4" id="KW-1185">Reference proteome</keyword>
<organism evidence="3 4">
    <name type="scientific">Paspalum notatum var. saurae</name>
    <dbReference type="NCBI Taxonomy" id="547442"/>
    <lineage>
        <taxon>Eukaryota</taxon>
        <taxon>Viridiplantae</taxon>
        <taxon>Streptophyta</taxon>
        <taxon>Embryophyta</taxon>
        <taxon>Tracheophyta</taxon>
        <taxon>Spermatophyta</taxon>
        <taxon>Magnoliopsida</taxon>
        <taxon>Liliopsida</taxon>
        <taxon>Poales</taxon>
        <taxon>Poaceae</taxon>
        <taxon>PACMAD clade</taxon>
        <taxon>Panicoideae</taxon>
        <taxon>Andropogonodae</taxon>
        <taxon>Paspaleae</taxon>
        <taxon>Paspalinae</taxon>
        <taxon>Paspalum</taxon>
    </lineage>
</organism>
<dbReference type="Gene3D" id="1.20.1280.50">
    <property type="match status" value="1"/>
</dbReference>
<dbReference type="Pfam" id="PF03478">
    <property type="entry name" value="Beta-prop_KIB1-4"/>
    <property type="match status" value="1"/>
</dbReference>
<dbReference type="Proteomes" id="UP001341281">
    <property type="component" value="Chromosome 02"/>
</dbReference>
<protein>
    <recommendedName>
        <fullName evidence="5">F-box domain-containing protein</fullName>
    </recommendedName>
</protein>
<dbReference type="PANTHER" id="PTHR44586:SF14">
    <property type="entry name" value="F-BOX DOMAIN CONTAINING PROTEIN, EXPRESSED"/>
    <property type="match status" value="1"/>
</dbReference>
<reference evidence="3 4" key="1">
    <citation type="submission" date="2024-02" db="EMBL/GenBank/DDBJ databases">
        <title>High-quality chromosome-scale genome assembly of Pensacola bahiagrass (Paspalum notatum Flugge var. saurae).</title>
        <authorList>
            <person name="Vega J.M."/>
            <person name="Podio M."/>
            <person name="Orjuela J."/>
            <person name="Siena L.A."/>
            <person name="Pessino S.C."/>
            <person name="Combes M.C."/>
            <person name="Mariac C."/>
            <person name="Albertini E."/>
            <person name="Pupilli F."/>
            <person name="Ortiz J.P.A."/>
            <person name="Leblanc O."/>
        </authorList>
    </citation>
    <scope>NUCLEOTIDE SEQUENCE [LARGE SCALE GENOMIC DNA]</scope>
    <source>
        <strain evidence="3">R1</strain>
        <tissue evidence="3">Leaf</tissue>
    </source>
</reference>
<dbReference type="Pfam" id="PF12937">
    <property type="entry name" value="F-box-like"/>
    <property type="match status" value="1"/>
</dbReference>
<gene>
    <name evidence="3" type="ORF">U9M48_005891</name>
</gene>
<dbReference type="AlphaFoldDB" id="A0AAQ3PR39"/>
<accession>A0AAQ3PR39</accession>
<dbReference type="InterPro" id="IPR005174">
    <property type="entry name" value="KIB1-4_b-propeller"/>
</dbReference>
<evidence type="ECO:0000313" key="3">
    <source>
        <dbReference type="EMBL" id="WVZ55195.1"/>
    </source>
</evidence>
<dbReference type="EMBL" id="CP144746">
    <property type="protein sequence ID" value="WVZ55195.1"/>
    <property type="molecule type" value="Genomic_DNA"/>
</dbReference>